<reference evidence="1" key="2">
    <citation type="submission" date="2019-07" db="EMBL/GenBank/DDBJ databases">
        <authorList>
            <person name="Seetharam A."/>
            <person name="Woodhouse M."/>
            <person name="Cannon E."/>
        </authorList>
    </citation>
    <scope>NUCLEOTIDE SEQUENCE [LARGE SCALE GENOMIC DNA]</scope>
    <source>
        <strain evidence="1">cv. B73</strain>
    </source>
</reference>
<accession>A0A804M9X1</accession>
<keyword evidence="2" id="KW-1185">Reference proteome</keyword>
<protein>
    <submittedName>
        <fullName evidence="1">Uncharacterized protein</fullName>
    </submittedName>
</protein>
<dbReference type="InParanoid" id="A0A804M9X1"/>
<evidence type="ECO:0000313" key="2">
    <source>
        <dbReference type="Proteomes" id="UP000007305"/>
    </source>
</evidence>
<dbReference type="AlphaFoldDB" id="A0A804M9X1"/>
<reference evidence="2" key="1">
    <citation type="submission" date="2015-12" db="EMBL/GenBank/DDBJ databases">
        <title>Update maize B73 reference genome by single molecule sequencing technologies.</title>
        <authorList>
            <consortium name="Maize Genome Sequencing Project"/>
            <person name="Ware D."/>
        </authorList>
    </citation>
    <scope>NUCLEOTIDE SEQUENCE [LARGE SCALE GENOMIC DNA]</scope>
    <source>
        <strain evidence="2">cv. B73</strain>
    </source>
</reference>
<dbReference type="Proteomes" id="UP000007305">
    <property type="component" value="Chromosome 2"/>
</dbReference>
<organism evidence="1 2">
    <name type="scientific">Zea mays</name>
    <name type="common">Maize</name>
    <dbReference type="NCBI Taxonomy" id="4577"/>
    <lineage>
        <taxon>Eukaryota</taxon>
        <taxon>Viridiplantae</taxon>
        <taxon>Streptophyta</taxon>
        <taxon>Embryophyta</taxon>
        <taxon>Tracheophyta</taxon>
        <taxon>Spermatophyta</taxon>
        <taxon>Magnoliopsida</taxon>
        <taxon>Liliopsida</taxon>
        <taxon>Poales</taxon>
        <taxon>Poaceae</taxon>
        <taxon>PACMAD clade</taxon>
        <taxon>Panicoideae</taxon>
        <taxon>Andropogonodae</taxon>
        <taxon>Andropogoneae</taxon>
        <taxon>Tripsacinae</taxon>
        <taxon>Zea</taxon>
    </lineage>
</organism>
<dbReference type="EnsemblPlants" id="Zm00001eb069590_T001">
    <property type="protein sequence ID" value="Zm00001eb069590_P001"/>
    <property type="gene ID" value="Zm00001eb069590"/>
</dbReference>
<proteinExistence type="predicted"/>
<reference evidence="1" key="3">
    <citation type="submission" date="2021-05" db="UniProtKB">
        <authorList>
            <consortium name="EnsemblPlants"/>
        </authorList>
    </citation>
    <scope>IDENTIFICATION</scope>
    <source>
        <strain evidence="1">cv. B73</strain>
    </source>
</reference>
<name>A0A804M9X1_MAIZE</name>
<dbReference type="Gramene" id="Zm00001eb069590_T001">
    <property type="protein sequence ID" value="Zm00001eb069590_P001"/>
    <property type="gene ID" value="Zm00001eb069590"/>
</dbReference>
<sequence length="129" mass="12764">MEEVRILKCGEEPPAPAPSLASTLVIAAPLVAQAAACSIGRIGTQAPALVPTKKMVSPPAASPAEGEAGWGIRGIRLRVDGGEQSGRRVGAAACHGGGLDLEARRGIACSLASLDAGDSSAPQGASRDG</sequence>
<evidence type="ECO:0000313" key="1">
    <source>
        <dbReference type="EnsemblPlants" id="Zm00001eb069590_P001"/>
    </source>
</evidence>